<dbReference type="Proteomes" id="UP000789901">
    <property type="component" value="Unassembled WGS sequence"/>
</dbReference>
<accession>A0ABN7UY15</accession>
<comment type="caution">
    <text evidence="1">The sequence shown here is derived from an EMBL/GenBank/DDBJ whole genome shotgun (WGS) entry which is preliminary data.</text>
</comment>
<evidence type="ECO:0000313" key="1">
    <source>
        <dbReference type="EMBL" id="CAG8690725.1"/>
    </source>
</evidence>
<reference evidence="1 2" key="1">
    <citation type="submission" date="2021-06" db="EMBL/GenBank/DDBJ databases">
        <authorList>
            <person name="Kallberg Y."/>
            <person name="Tangrot J."/>
            <person name="Rosling A."/>
        </authorList>
    </citation>
    <scope>NUCLEOTIDE SEQUENCE [LARGE SCALE GENOMIC DNA]</scope>
    <source>
        <strain evidence="1 2">120-4 pot B 10/14</strain>
    </source>
</reference>
<sequence>MAFNLIPKSQTTNIETFYKILKTLAIYDKELRMDFFSKFGDYSVSESFSQIFGFTFSEEDINEVVEQFQNERQHLIKLIAKLPPIKMKENYYVYILY</sequence>
<keyword evidence="2" id="KW-1185">Reference proteome</keyword>
<proteinExistence type="predicted"/>
<dbReference type="EMBL" id="CAJVQB010006739">
    <property type="protein sequence ID" value="CAG8690725.1"/>
    <property type="molecule type" value="Genomic_DNA"/>
</dbReference>
<name>A0ABN7UY15_GIGMA</name>
<protein>
    <submittedName>
        <fullName evidence="1">7517_t:CDS:1</fullName>
    </submittedName>
</protein>
<evidence type="ECO:0000313" key="2">
    <source>
        <dbReference type="Proteomes" id="UP000789901"/>
    </source>
</evidence>
<gene>
    <name evidence="1" type="ORF">GMARGA_LOCUS11494</name>
</gene>
<organism evidence="1 2">
    <name type="scientific">Gigaspora margarita</name>
    <dbReference type="NCBI Taxonomy" id="4874"/>
    <lineage>
        <taxon>Eukaryota</taxon>
        <taxon>Fungi</taxon>
        <taxon>Fungi incertae sedis</taxon>
        <taxon>Mucoromycota</taxon>
        <taxon>Glomeromycotina</taxon>
        <taxon>Glomeromycetes</taxon>
        <taxon>Diversisporales</taxon>
        <taxon>Gigasporaceae</taxon>
        <taxon>Gigaspora</taxon>
    </lineage>
</organism>